<dbReference type="GO" id="GO:0005975">
    <property type="term" value="P:carbohydrate metabolic process"/>
    <property type="evidence" value="ECO:0007669"/>
    <property type="project" value="InterPro"/>
</dbReference>
<evidence type="ECO:0000256" key="1">
    <source>
        <dbReference type="ARBA" id="ARBA00000094"/>
    </source>
</evidence>
<dbReference type="InterPro" id="IPR013320">
    <property type="entry name" value="ConA-like_dom_sf"/>
</dbReference>
<evidence type="ECO:0000256" key="6">
    <source>
        <dbReference type="ARBA" id="ARBA00023295"/>
    </source>
</evidence>
<keyword evidence="5 7" id="KW-0378">Hydrolase</keyword>
<dbReference type="Gramene" id="Jr07_28150_p1">
    <property type="protein sequence ID" value="cds.Jr07_28150_p1"/>
    <property type="gene ID" value="Jr07_28150"/>
</dbReference>
<dbReference type="InterPro" id="IPR013189">
    <property type="entry name" value="Glyco_hydro_32_C"/>
</dbReference>
<comment type="catalytic activity">
    <reaction evidence="1">
        <text>Hydrolysis of terminal non-reducing beta-D-fructofuranoside residues in beta-D-fructofuranosides.</text>
        <dbReference type="EC" id="3.2.1.26"/>
    </reaction>
</comment>
<keyword evidence="6 7" id="KW-0326">Glycosidase</keyword>
<dbReference type="SUPFAM" id="SSF75005">
    <property type="entry name" value="Arabinanase/levansucrase/invertase"/>
    <property type="match status" value="1"/>
</dbReference>
<protein>
    <submittedName>
        <fullName evidence="9">Beta-fructofuranosidase, cell wall isozyme-like isoform X1</fullName>
    </submittedName>
</protein>
<dbReference type="RefSeq" id="XP_018821475.2">
    <property type="nucleotide sequence ID" value="XM_018965930.2"/>
</dbReference>
<keyword evidence="4" id="KW-0926">Vacuole</keyword>
<dbReference type="OrthoDB" id="202537at2759"/>
<gene>
    <name evidence="9" type="primary">LOC108991606</name>
</gene>
<comment type="similarity">
    <text evidence="3 7">Belongs to the glycosyl hydrolase 32 family.</text>
</comment>
<dbReference type="InterPro" id="IPR013148">
    <property type="entry name" value="Glyco_hydro_32_N"/>
</dbReference>
<dbReference type="CDD" id="cd18624">
    <property type="entry name" value="GH32_Fruct1-like"/>
    <property type="match status" value="1"/>
</dbReference>
<comment type="subcellular location">
    <subcellularLocation>
        <location evidence="2">Vacuole</location>
    </subcellularLocation>
</comment>
<dbReference type="FunFam" id="2.60.120.560:FF:000002">
    <property type="entry name" value="Beta-fructofuranosidase, insoluble isoenzyme CWINV1"/>
    <property type="match status" value="1"/>
</dbReference>
<sequence length="581" mass="65710">MAVSCIWLMFFFSLFGHGVLELVEAFHHVYLNVHQTAQYSTSGNQPYRTSYHFQPPKNWMNDPNGPMLRLGIYHLFYQYNPKAAVWGSNVIWGHSTSTDLVNWTPHDPAIYPSQQSDINGCWSGSTTILPGGHPVILYTGIDTENRQVQNLAAPKNFSDPFLREWVKFKHNPLLTPNSKNKINATYFRDPSTAWLGCDGNWRVIIGSQKKERGLAILFKSNDFVHWEEAEKPLYSANKDTGMWECPDFYPVLIKSALGIDTSSNGPDVRYVLKVSFFRTPHDYYMIGTYNPDKDIFIPDNGPFKDSSLRYDYGKFYASKTFFDNKYPLHRRILWGWVNESSSAIDDIKKGWSGVQAIPRSIWLDKSGKQLVQWPIKEIETLRGTQIELPYQVLSGGSVLEVSGLTAAQADVVISFEISDFIKAEVLDPSWTNPQVICSRKDASVKGGLGPFGLLVLASEGLQEYTAVFYRIFKGHNKYVKYVVLMCSDQNRSSLNQDNDKTTYGAFVDVDPVQEKLSLRSLIDHSIVESFGAEGKACITARVYPTLAINDAEAHLYVFNNGTENIGITRLSAWSMKKAQIN</sequence>
<dbReference type="InterPro" id="IPR050551">
    <property type="entry name" value="Fructan_Metab_Enzymes"/>
</dbReference>
<dbReference type="Gene3D" id="2.60.120.560">
    <property type="entry name" value="Exo-inulinase, domain 1"/>
    <property type="match status" value="1"/>
</dbReference>
<keyword evidence="8" id="KW-1185">Reference proteome</keyword>
<dbReference type="Pfam" id="PF08244">
    <property type="entry name" value="Glyco_hydro_32C"/>
    <property type="match status" value="1"/>
</dbReference>
<dbReference type="FunFam" id="2.115.10.20:FF:000001">
    <property type="entry name" value="Beta-fructofuranosidase, insoluble isoenzyme CWINV1"/>
    <property type="match status" value="1"/>
</dbReference>
<dbReference type="SUPFAM" id="SSF49899">
    <property type="entry name" value="Concanavalin A-like lectins/glucanases"/>
    <property type="match status" value="1"/>
</dbReference>
<evidence type="ECO:0000313" key="8">
    <source>
        <dbReference type="Proteomes" id="UP000235220"/>
    </source>
</evidence>
<dbReference type="SMART" id="SM00640">
    <property type="entry name" value="Glyco_32"/>
    <property type="match status" value="1"/>
</dbReference>
<dbReference type="Gene3D" id="2.115.10.20">
    <property type="entry name" value="Glycosyl hydrolase domain, family 43"/>
    <property type="match status" value="1"/>
</dbReference>
<reference evidence="9" key="1">
    <citation type="submission" date="2025-08" db="UniProtKB">
        <authorList>
            <consortium name="RefSeq"/>
        </authorList>
    </citation>
    <scope>IDENTIFICATION</scope>
    <source>
        <tissue evidence="9">Leaves</tissue>
    </source>
</reference>
<dbReference type="PROSITE" id="PS00609">
    <property type="entry name" value="GLYCOSYL_HYDROL_F32"/>
    <property type="match status" value="1"/>
</dbReference>
<dbReference type="AlphaFoldDB" id="A0A2I4EPZ7"/>
<evidence type="ECO:0000256" key="3">
    <source>
        <dbReference type="ARBA" id="ARBA00009902"/>
    </source>
</evidence>
<dbReference type="FunCoup" id="A0A2I4EPZ7">
    <property type="interactions" value="257"/>
</dbReference>
<dbReference type="PANTHER" id="PTHR31953">
    <property type="entry name" value="BETA-FRUCTOFURANOSIDASE, INSOLUBLE ISOENZYME CWINV1-RELATED"/>
    <property type="match status" value="1"/>
</dbReference>
<accession>A0A2I4EPZ7</accession>
<dbReference type="InterPro" id="IPR023296">
    <property type="entry name" value="Glyco_hydro_beta-prop_sf"/>
</dbReference>
<dbReference type="InterPro" id="IPR001362">
    <property type="entry name" value="Glyco_hydro_32"/>
</dbReference>
<evidence type="ECO:0000256" key="4">
    <source>
        <dbReference type="ARBA" id="ARBA00022554"/>
    </source>
</evidence>
<dbReference type="KEGG" id="jre:108991606"/>
<evidence type="ECO:0000256" key="5">
    <source>
        <dbReference type="ARBA" id="ARBA00022801"/>
    </source>
</evidence>
<evidence type="ECO:0000313" key="9">
    <source>
        <dbReference type="RefSeq" id="XP_018821475.2"/>
    </source>
</evidence>
<dbReference type="GO" id="GO:0005773">
    <property type="term" value="C:vacuole"/>
    <property type="evidence" value="ECO:0007669"/>
    <property type="project" value="UniProtKB-SubCell"/>
</dbReference>
<dbReference type="GeneID" id="108991606"/>
<dbReference type="GO" id="GO:0004564">
    <property type="term" value="F:beta-fructofuranosidase activity"/>
    <property type="evidence" value="ECO:0007669"/>
    <property type="project" value="UniProtKB-EC"/>
</dbReference>
<evidence type="ECO:0000256" key="7">
    <source>
        <dbReference type="RuleBase" id="RU362110"/>
    </source>
</evidence>
<dbReference type="InterPro" id="IPR018053">
    <property type="entry name" value="Glyco_hydro_32_AS"/>
</dbReference>
<name>A0A2I4EPZ7_JUGRE</name>
<dbReference type="STRING" id="51240.A0A2I4EPZ7"/>
<organism evidence="8 9">
    <name type="scientific">Juglans regia</name>
    <name type="common">English walnut</name>
    <dbReference type="NCBI Taxonomy" id="51240"/>
    <lineage>
        <taxon>Eukaryota</taxon>
        <taxon>Viridiplantae</taxon>
        <taxon>Streptophyta</taxon>
        <taxon>Embryophyta</taxon>
        <taxon>Tracheophyta</taxon>
        <taxon>Spermatophyta</taxon>
        <taxon>Magnoliopsida</taxon>
        <taxon>eudicotyledons</taxon>
        <taxon>Gunneridae</taxon>
        <taxon>Pentapetalae</taxon>
        <taxon>rosids</taxon>
        <taxon>fabids</taxon>
        <taxon>Fagales</taxon>
        <taxon>Juglandaceae</taxon>
        <taxon>Juglans</taxon>
    </lineage>
</organism>
<evidence type="ECO:0000256" key="2">
    <source>
        <dbReference type="ARBA" id="ARBA00004116"/>
    </source>
</evidence>
<dbReference type="Proteomes" id="UP000235220">
    <property type="component" value="Chromosome 7"/>
</dbReference>
<proteinExistence type="inferred from homology"/>
<dbReference type="Pfam" id="PF00251">
    <property type="entry name" value="Glyco_hydro_32N"/>
    <property type="match status" value="1"/>
</dbReference>